<accession>A0AAV7QWA8</accession>
<comment type="caution">
    <text evidence="1">The sequence shown here is derived from an EMBL/GenBank/DDBJ whole genome shotgun (WGS) entry which is preliminary data.</text>
</comment>
<organism evidence="1 2">
    <name type="scientific">Pleurodeles waltl</name>
    <name type="common">Iberian ribbed newt</name>
    <dbReference type="NCBI Taxonomy" id="8319"/>
    <lineage>
        <taxon>Eukaryota</taxon>
        <taxon>Metazoa</taxon>
        <taxon>Chordata</taxon>
        <taxon>Craniata</taxon>
        <taxon>Vertebrata</taxon>
        <taxon>Euteleostomi</taxon>
        <taxon>Amphibia</taxon>
        <taxon>Batrachia</taxon>
        <taxon>Caudata</taxon>
        <taxon>Salamandroidea</taxon>
        <taxon>Salamandridae</taxon>
        <taxon>Pleurodelinae</taxon>
        <taxon>Pleurodeles</taxon>
    </lineage>
</organism>
<reference evidence="1" key="1">
    <citation type="journal article" date="2022" name="bioRxiv">
        <title>Sequencing and chromosome-scale assembly of the giantPleurodeles waltlgenome.</title>
        <authorList>
            <person name="Brown T."/>
            <person name="Elewa A."/>
            <person name="Iarovenko S."/>
            <person name="Subramanian E."/>
            <person name="Araus A.J."/>
            <person name="Petzold A."/>
            <person name="Susuki M."/>
            <person name="Suzuki K.-i.T."/>
            <person name="Hayashi T."/>
            <person name="Toyoda A."/>
            <person name="Oliveira C."/>
            <person name="Osipova E."/>
            <person name="Leigh N.D."/>
            <person name="Simon A."/>
            <person name="Yun M.H."/>
        </authorList>
    </citation>
    <scope>NUCLEOTIDE SEQUENCE</scope>
    <source>
        <strain evidence="1">20211129_DDA</strain>
        <tissue evidence="1">Liver</tissue>
    </source>
</reference>
<evidence type="ECO:0000313" key="1">
    <source>
        <dbReference type="EMBL" id="KAJ1143717.1"/>
    </source>
</evidence>
<sequence length="197" mass="22036">MIHWSQALLSDPQGSLNSTTKQDSHIAGAAEWKLILEMQSARGWGLLRPKDLLGGRGNKPWQEQQLRCTRVLFQWLRKSPLWSEDKLDPEKTTEPPPMKRALLLNCTWKILKDTPPKEIGLYHPISLIIADAKIVAKILAARLAPLMSGLVLYYPHGFIPGCDTTAYVSTAIIAFDSAENAGFNIRMTLLDAEKAFD</sequence>
<dbReference type="EMBL" id="JANPWB010000010">
    <property type="protein sequence ID" value="KAJ1143717.1"/>
    <property type="molecule type" value="Genomic_DNA"/>
</dbReference>
<dbReference type="AlphaFoldDB" id="A0AAV7QWA8"/>
<name>A0AAV7QWA8_PLEWA</name>
<protein>
    <recommendedName>
        <fullName evidence="3">Reverse transcriptase</fullName>
    </recommendedName>
</protein>
<dbReference type="Proteomes" id="UP001066276">
    <property type="component" value="Chromosome 6"/>
</dbReference>
<evidence type="ECO:0000313" key="2">
    <source>
        <dbReference type="Proteomes" id="UP001066276"/>
    </source>
</evidence>
<gene>
    <name evidence="1" type="ORF">NDU88_010022</name>
</gene>
<evidence type="ECO:0008006" key="3">
    <source>
        <dbReference type="Google" id="ProtNLM"/>
    </source>
</evidence>
<proteinExistence type="predicted"/>
<keyword evidence="2" id="KW-1185">Reference proteome</keyword>